<evidence type="ECO:0000256" key="8">
    <source>
        <dbReference type="ARBA" id="ARBA00022842"/>
    </source>
</evidence>
<dbReference type="PANTHER" id="PTHR33571">
    <property type="entry name" value="SSL8005 PROTEIN"/>
    <property type="match status" value="1"/>
</dbReference>
<name>A0ABT0CBS8_THEVL</name>
<comment type="cofactor">
    <cofactor evidence="1">
        <name>Mg(2+)</name>
        <dbReference type="ChEBI" id="CHEBI:18420"/>
    </cofactor>
</comment>
<dbReference type="Pfam" id="PF01909">
    <property type="entry name" value="NTP_transf_2"/>
    <property type="match status" value="1"/>
</dbReference>
<dbReference type="Proteomes" id="UP000830835">
    <property type="component" value="Unassembled WGS sequence"/>
</dbReference>
<keyword evidence="5" id="KW-0479">Metal-binding</keyword>
<keyword evidence="4" id="KW-0548">Nucleotidyltransferase</keyword>
<evidence type="ECO:0000256" key="3">
    <source>
        <dbReference type="ARBA" id="ARBA00022679"/>
    </source>
</evidence>
<evidence type="ECO:0000256" key="2">
    <source>
        <dbReference type="ARBA" id="ARBA00022649"/>
    </source>
</evidence>
<keyword evidence="12" id="KW-1185">Reference proteome</keyword>
<gene>
    <name evidence="11" type="ORF">JX360_09935</name>
</gene>
<reference evidence="11" key="1">
    <citation type="submission" date="2021-02" db="EMBL/GenBank/DDBJ databases">
        <title>The CRISPR/cas machinery reduction and long-range gene transfer in the hot spring cyanobacterium Synechococcus.</title>
        <authorList>
            <person name="Dvorak P."/>
            <person name="Jahodarova E."/>
            <person name="Hasler P."/>
            <person name="Poulickova A."/>
        </authorList>
    </citation>
    <scope>NUCLEOTIDE SEQUENCE</scope>
    <source>
        <strain evidence="11">Rupite</strain>
    </source>
</reference>
<dbReference type="InterPro" id="IPR002934">
    <property type="entry name" value="Polymerase_NTP_transf_dom"/>
</dbReference>
<keyword evidence="7" id="KW-0067">ATP-binding</keyword>
<evidence type="ECO:0000256" key="5">
    <source>
        <dbReference type="ARBA" id="ARBA00022723"/>
    </source>
</evidence>
<proteinExistence type="inferred from homology"/>
<sequence>MIDQKMIYERLNLTPEKLTDFCKQHHILELSLFGSILRDDFKPDSDIDMLVVFDRSANPHLSLMDLVGMEYQLEDMIGREVDLIEKRSIVDSDNWIRRKNILNTAQIIYASRPVLSA</sequence>
<dbReference type="InterPro" id="IPR052038">
    <property type="entry name" value="Type-VII_TA_antitoxin"/>
</dbReference>
<accession>A0ABT0CBS8</accession>
<comment type="similarity">
    <text evidence="9">Belongs to the MntA antitoxin family.</text>
</comment>
<keyword evidence="8" id="KW-0460">Magnesium</keyword>
<evidence type="ECO:0000313" key="12">
    <source>
        <dbReference type="Proteomes" id="UP000830835"/>
    </source>
</evidence>
<evidence type="ECO:0000256" key="7">
    <source>
        <dbReference type="ARBA" id="ARBA00022840"/>
    </source>
</evidence>
<dbReference type="PANTHER" id="PTHR33571:SF12">
    <property type="entry name" value="BSL3053 PROTEIN"/>
    <property type="match status" value="1"/>
</dbReference>
<comment type="caution">
    <text evidence="11">The sequence shown here is derived from an EMBL/GenBank/DDBJ whole genome shotgun (WGS) entry which is preliminary data.</text>
</comment>
<evidence type="ECO:0000256" key="9">
    <source>
        <dbReference type="ARBA" id="ARBA00038276"/>
    </source>
</evidence>
<evidence type="ECO:0000313" key="11">
    <source>
        <dbReference type="EMBL" id="MCJ2543223.1"/>
    </source>
</evidence>
<organism evidence="11 12">
    <name type="scientific">Thermostichus vulcanus str. 'Rupite'</name>
    <dbReference type="NCBI Taxonomy" id="2813851"/>
    <lineage>
        <taxon>Bacteria</taxon>
        <taxon>Bacillati</taxon>
        <taxon>Cyanobacteriota</taxon>
        <taxon>Cyanophyceae</taxon>
        <taxon>Thermostichales</taxon>
        <taxon>Thermostichaceae</taxon>
        <taxon>Thermostichus</taxon>
    </lineage>
</organism>
<dbReference type="SUPFAM" id="SSF81301">
    <property type="entry name" value="Nucleotidyltransferase"/>
    <property type="match status" value="1"/>
</dbReference>
<evidence type="ECO:0000256" key="1">
    <source>
        <dbReference type="ARBA" id="ARBA00001946"/>
    </source>
</evidence>
<keyword evidence="2" id="KW-1277">Toxin-antitoxin system</keyword>
<keyword evidence="3" id="KW-0808">Transferase</keyword>
<dbReference type="CDD" id="cd05403">
    <property type="entry name" value="NT_KNTase_like"/>
    <property type="match status" value="1"/>
</dbReference>
<feature type="domain" description="Polymerase nucleotidyl transferase" evidence="10">
    <location>
        <begin position="17"/>
        <end position="106"/>
    </location>
</feature>
<evidence type="ECO:0000256" key="6">
    <source>
        <dbReference type="ARBA" id="ARBA00022741"/>
    </source>
</evidence>
<evidence type="ECO:0000256" key="4">
    <source>
        <dbReference type="ARBA" id="ARBA00022695"/>
    </source>
</evidence>
<dbReference type="InterPro" id="IPR043519">
    <property type="entry name" value="NT_sf"/>
</dbReference>
<dbReference type="Gene3D" id="3.30.460.10">
    <property type="entry name" value="Beta Polymerase, domain 2"/>
    <property type="match status" value="1"/>
</dbReference>
<protein>
    <submittedName>
        <fullName evidence="11">Nucleotidyltransferase family protein</fullName>
    </submittedName>
</protein>
<dbReference type="EMBL" id="JAFIRA010000023">
    <property type="protein sequence ID" value="MCJ2543223.1"/>
    <property type="molecule type" value="Genomic_DNA"/>
</dbReference>
<evidence type="ECO:0000259" key="10">
    <source>
        <dbReference type="Pfam" id="PF01909"/>
    </source>
</evidence>
<keyword evidence="6" id="KW-0547">Nucleotide-binding</keyword>